<dbReference type="PANTHER" id="PTHR15288:SF22">
    <property type="entry name" value="DENN (AEX-3) DOMAIN PROTEIN"/>
    <property type="match status" value="1"/>
</dbReference>
<accession>A0AAQ3NK35</accession>
<evidence type="ECO:0000313" key="4">
    <source>
        <dbReference type="EMBL" id="WVZ11820.1"/>
    </source>
</evidence>
<organism evidence="4 5">
    <name type="scientific">Vigna mungo</name>
    <name type="common">Black gram</name>
    <name type="synonym">Phaseolus mungo</name>
    <dbReference type="NCBI Taxonomy" id="3915"/>
    <lineage>
        <taxon>Eukaryota</taxon>
        <taxon>Viridiplantae</taxon>
        <taxon>Streptophyta</taxon>
        <taxon>Embryophyta</taxon>
        <taxon>Tracheophyta</taxon>
        <taxon>Spermatophyta</taxon>
        <taxon>Magnoliopsida</taxon>
        <taxon>eudicotyledons</taxon>
        <taxon>Gunneridae</taxon>
        <taxon>Pentapetalae</taxon>
        <taxon>rosids</taxon>
        <taxon>fabids</taxon>
        <taxon>Fabales</taxon>
        <taxon>Fabaceae</taxon>
        <taxon>Papilionoideae</taxon>
        <taxon>50 kb inversion clade</taxon>
        <taxon>NPAAA clade</taxon>
        <taxon>indigoferoid/millettioid clade</taxon>
        <taxon>Phaseoleae</taxon>
        <taxon>Vigna</taxon>
    </lineage>
</organism>
<evidence type="ECO:0000259" key="3">
    <source>
        <dbReference type="PROSITE" id="PS50211"/>
    </source>
</evidence>
<dbReference type="InterPro" id="IPR005113">
    <property type="entry name" value="uDENN_dom"/>
</dbReference>
<evidence type="ECO:0000313" key="5">
    <source>
        <dbReference type="Proteomes" id="UP001374535"/>
    </source>
</evidence>
<feature type="domain" description="UDENN" evidence="3">
    <location>
        <begin position="152"/>
        <end position="791"/>
    </location>
</feature>
<feature type="compositionally biased region" description="Basic and acidic residues" evidence="1">
    <location>
        <begin position="468"/>
        <end position="477"/>
    </location>
</feature>
<dbReference type="InterPro" id="IPR001194">
    <property type="entry name" value="cDENN_dom"/>
</dbReference>
<dbReference type="AlphaFoldDB" id="A0AAQ3NK35"/>
<reference evidence="4 5" key="1">
    <citation type="journal article" date="2023" name="Life. Sci Alliance">
        <title>Evolutionary insights into 3D genome organization and epigenetic landscape of Vigna mungo.</title>
        <authorList>
            <person name="Junaid A."/>
            <person name="Singh B."/>
            <person name="Bhatia S."/>
        </authorList>
    </citation>
    <scope>NUCLEOTIDE SEQUENCE [LARGE SCALE GENOMIC DNA]</scope>
    <source>
        <strain evidence="4">Urdbean</strain>
    </source>
</reference>
<dbReference type="Pfam" id="PF03456">
    <property type="entry name" value="uDENN"/>
    <property type="match status" value="1"/>
</dbReference>
<gene>
    <name evidence="4" type="ORF">V8G54_016350</name>
</gene>
<evidence type="ECO:0000256" key="2">
    <source>
        <dbReference type="SAM" id="SignalP"/>
    </source>
</evidence>
<keyword evidence="2" id="KW-0732">Signal</keyword>
<feature type="chain" id="PRO_5043052566" description="UDENN domain-containing protein" evidence="2">
    <location>
        <begin position="20"/>
        <end position="791"/>
    </location>
</feature>
<feature type="region of interest" description="Disordered" evidence="1">
    <location>
        <begin position="459"/>
        <end position="489"/>
    </location>
</feature>
<sequence length="791" mass="89096">MKFLFICVMFMKAEMTGMSKEEGSASPSWGASFFTQTKEDVARAVAAAVNSPMSSKDDNSGSQLQRLQYQVARMLKGFSHTPDVENTNYNPEILTSLKRQWAANFQLQYMDHKTWKEPSRLFESMVIVGLHPNCDVQALQRQYLERKFEGSAKLRSALGYQSQSCVEPNIEPQVLFVYPPEKPLPLKCKDLLSFCFPGGLEVRAVERTPSMSELNEILFGQEHLKQRDLSFVFRLQGADNSTLYGCCVLVEELVEKPSGLLSLISDKQPSSSSLRRHILTTQRCYCILSRLPAFELHFGVLNSIFTQERLERLTRSVVDLNLEFDEGNNLKEENPEGHSESALVSDGPIEDRIGENPRISPLRAGNSTPENIVDDDQPEHLMVDGELQKYKERINYDDVLVADHVTDSATAKEDSGPTISETSDQYGDAFATNKQSEDKHLPNAILPLLRYCQYESSESSCSFQGSPCEDRNFRSDVDDNETEEASFSGQEDLNDLNDILEWAKENNHGPLQIISEYYRLSYPARGSSLTFHPLEHLHPLEYQRSAESVLRLAGSTVDLKSFSTGLELVDAHIALVVEEANALSVWAVACLCGTLRLENVLTFFAGVLLEKQIVVVCSNLGILSASVLSVIPLIQPYRWQSLLMPVLPNDMLDFLDAPVPYVVGIRNKTSEVQSKFTNVILVDADRNQVKSPTIPQLPRQKELVSSLRPYHSTLVGESYLGRRRPVYECTEMQIEAAKGFLSVLRSYLDSLCCNIRSHTITNVQSNDDKVSLLLKESFIDSFPYRDRHFMK</sequence>
<dbReference type="Gene3D" id="3.40.50.11500">
    <property type="match status" value="1"/>
</dbReference>
<name>A0AAQ3NK35_VIGMU</name>
<feature type="signal peptide" evidence="2">
    <location>
        <begin position="1"/>
        <end position="19"/>
    </location>
</feature>
<protein>
    <recommendedName>
        <fullName evidence="3">UDENN domain-containing protein</fullName>
    </recommendedName>
</protein>
<dbReference type="SMART" id="SM00800">
    <property type="entry name" value="uDENN"/>
    <property type="match status" value="1"/>
</dbReference>
<feature type="compositionally biased region" description="Basic and acidic residues" evidence="1">
    <location>
        <begin position="328"/>
        <end position="339"/>
    </location>
</feature>
<dbReference type="Proteomes" id="UP001374535">
    <property type="component" value="Chromosome 5"/>
</dbReference>
<dbReference type="PANTHER" id="PTHR15288">
    <property type="entry name" value="DENN DOMAIN-CONTAINING PROTEIN 2"/>
    <property type="match status" value="1"/>
</dbReference>
<dbReference type="Pfam" id="PF02141">
    <property type="entry name" value="DENN"/>
    <property type="match status" value="1"/>
</dbReference>
<keyword evidence="5" id="KW-1185">Reference proteome</keyword>
<feature type="non-terminal residue" evidence="4">
    <location>
        <position position="1"/>
    </location>
</feature>
<proteinExistence type="predicted"/>
<dbReference type="PROSITE" id="PS50211">
    <property type="entry name" value="DENN"/>
    <property type="match status" value="1"/>
</dbReference>
<dbReference type="EMBL" id="CP144696">
    <property type="protein sequence ID" value="WVZ11820.1"/>
    <property type="molecule type" value="Genomic_DNA"/>
</dbReference>
<dbReference type="InterPro" id="IPR037516">
    <property type="entry name" value="Tripartite_DENN"/>
</dbReference>
<evidence type="ECO:0000256" key="1">
    <source>
        <dbReference type="SAM" id="MobiDB-lite"/>
    </source>
</evidence>
<dbReference type="InterPro" id="IPR043153">
    <property type="entry name" value="DENN_C"/>
</dbReference>
<feature type="region of interest" description="Disordered" evidence="1">
    <location>
        <begin position="328"/>
        <end position="376"/>
    </location>
</feature>
<dbReference type="InterPro" id="IPR051942">
    <property type="entry name" value="DENN_domain_containing_2"/>
</dbReference>
<dbReference type="Gene3D" id="3.30.450.200">
    <property type="match status" value="1"/>
</dbReference>
<dbReference type="SMART" id="SM00799">
    <property type="entry name" value="DENN"/>
    <property type="match status" value="1"/>
</dbReference>